<keyword evidence="2" id="KW-1185">Reference proteome</keyword>
<organism evidence="1 2">
    <name type="scientific">Eleutherodactylus coqui</name>
    <name type="common">Puerto Rican coqui</name>
    <dbReference type="NCBI Taxonomy" id="57060"/>
    <lineage>
        <taxon>Eukaryota</taxon>
        <taxon>Metazoa</taxon>
        <taxon>Chordata</taxon>
        <taxon>Craniata</taxon>
        <taxon>Vertebrata</taxon>
        <taxon>Euteleostomi</taxon>
        <taxon>Amphibia</taxon>
        <taxon>Batrachia</taxon>
        <taxon>Anura</taxon>
        <taxon>Neobatrachia</taxon>
        <taxon>Hyloidea</taxon>
        <taxon>Eleutherodactylidae</taxon>
        <taxon>Eleutherodactylinae</taxon>
        <taxon>Eleutherodactylus</taxon>
        <taxon>Eleutherodactylus</taxon>
    </lineage>
</organism>
<name>A0A8J6EGJ9_ELECQ</name>
<proteinExistence type="predicted"/>
<evidence type="ECO:0000313" key="1">
    <source>
        <dbReference type="EMBL" id="KAG9468804.1"/>
    </source>
</evidence>
<accession>A0A8J6EGJ9</accession>
<comment type="caution">
    <text evidence="1">The sequence shown here is derived from an EMBL/GenBank/DDBJ whole genome shotgun (WGS) entry which is preliminary data.</text>
</comment>
<dbReference type="EMBL" id="WNTK01000726">
    <property type="protein sequence ID" value="KAG9468804.1"/>
    <property type="molecule type" value="Genomic_DNA"/>
</dbReference>
<protein>
    <submittedName>
        <fullName evidence="1">Uncharacterized protein</fullName>
    </submittedName>
</protein>
<reference evidence="1" key="1">
    <citation type="thesis" date="2020" institute="ProQuest LLC" country="789 East Eisenhower Parkway, Ann Arbor, MI, USA">
        <title>Comparative Genomics and Chromosome Evolution.</title>
        <authorList>
            <person name="Mudd A.B."/>
        </authorList>
    </citation>
    <scope>NUCLEOTIDE SEQUENCE</scope>
    <source>
        <strain evidence="1">HN-11 Male</strain>
        <tissue evidence="1">Kidney and liver</tissue>
    </source>
</reference>
<sequence length="113" mass="12725">MWGPLGVGWYMGKVVGAVFQDLTKEWRGQKMAESPSAPFCGHVGRHRHSPQGKHSPRVWMWSSVTLLPAVLSRCFGFWRRVTEKEKPPLPLWGLQARGSHLCSMVPVSSGRGW</sequence>
<dbReference type="AlphaFoldDB" id="A0A8J6EGJ9"/>
<dbReference type="Proteomes" id="UP000770717">
    <property type="component" value="Unassembled WGS sequence"/>
</dbReference>
<evidence type="ECO:0000313" key="2">
    <source>
        <dbReference type="Proteomes" id="UP000770717"/>
    </source>
</evidence>
<gene>
    <name evidence="1" type="ORF">GDO78_021918</name>
</gene>